<reference evidence="2 4" key="1">
    <citation type="journal article" date="2014" name="BMC Genomics">
        <title>Genome sequence of Anopheles sinensis provides insight into genetics basis of mosquito competence for malaria parasites.</title>
        <authorList>
            <person name="Zhou D."/>
            <person name="Zhang D."/>
            <person name="Ding G."/>
            <person name="Shi L."/>
            <person name="Hou Q."/>
            <person name="Ye Y."/>
            <person name="Xu Y."/>
            <person name="Zhou H."/>
            <person name="Xiong C."/>
            <person name="Li S."/>
            <person name="Yu J."/>
            <person name="Hong S."/>
            <person name="Yu X."/>
            <person name="Zou P."/>
            <person name="Chen C."/>
            <person name="Chang X."/>
            <person name="Wang W."/>
            <person name="Lv Y."/>
            <person name="Sun Y."/>
            <person name="Ma L."/>
            <person name="Shen B."/>
            <person name="Zhu C."/>
        </authorList>
    </citation>
    <scope>NUCLEOTIDE SEQUENCE [LARGE SCALE GENOMIC DNA]</scope>
</reference>
<dbReference type="EMBL" id="KE525305">
    <property type="protein sequence ID" value="KFB45649.1"/>
    <property type="molecule type" value="Genomic_DNA"/>
</dbReference>
<accession>A0A084W605</accession>
<dbReference type="VEuPathDB" id="VectorBase:ASIC013643"/>
<proteinExistence type="predicted"/>
<feature type="compositionally biased region" description="Basic and acidic residues" evidence="1">
    <location>
        <begin position="16"/>
        <end position="27"/>
    </location>
</feature>
<dbReference type="AlphaFoldDB" id="A0A084W605"/>
<reference evidence="3" key="2">
    <citation type="submission" date="2020-05" db="UniProtKB">
        <authorList>
            <consortium name="EnsemblMetazoa"/>
        </authorList>
    </citation>
    <scope>IDENTIFICATION</scope>
</reference>
<evidence type="ECO:0000313" key="4">
    <source>
        <dbReference type="Proteomes" id="UP000030765"/>
    </source>
</evidence>
<gene>
    <name evidence="2" type="ORF">ZHAS_00013643</name>
</gene>
<dbReference type="Proteomes" id="UP000030765">
    <property type="component" value="Unassembled WGS sequence"/>
</dbReference>
<dbReference type="EMBL" id="ATLV01020716">
    <property type="status" value="NOT_ANNOTATED_CDS"/>
    <property type="molecule type" value="Genomic_DNA"/>
</dbReference>
<organism evidence="2">
    <name type="scientific">Anopheles sinensis</name>
    <name type="common">Mosquito</name>
    <dbReference type="NCBI Taxonomy" id="74873"/>
    <lineage>
        <taxon>Eukaryota</taxon>
        <taxon>Metazoa</taxon>
        <taxon>Ecdysozoa</taxon>
        <taxon>Arthropoda</taxon>
        <taxon>Hexapoda</taxon>
        <taxon>Insecta</taxon>
        <taxon>Pterygota</taxon>
        <taxon>Neoptera</taxon>
        <taxon>Endopterygota</taxon>
        <taxon>Diptera</taxon>
        <taxon>Nematocera</taxon>
        <taxon>Culicoidea</taxon>
        <taxon>Culicidae</taxon>
        <taxon>Anophelinae</taxon>
        <taxon>Anopheles</taxon>
    </lineage>
</organism>
<keyword evidence="4" id="KW-1185">Reference proteome</keyword>
<protein>
    <submittedName>
        <fullName evidence="2 3">Starch-binding domain-containing protein 1</fullName>
    </submittedName>
</protein>
<dbReference type="VEuPathDB" id="VectorBase:ASIS005872"/>
<dbReference type="EnsemblMetazoa" id="ASIC013643-RA">
    <property type="protein sequence ID" value="ASIC013643-PA"/>
    <property type="gene ID" value="ASIC013643"/>
</dbReference>
<evidence type="ECO:0000256" key="1">
    <source>
        <dbReference type="SAM" id="MobiDB-lite"/>
    </source>
</evidence>
<feature type="region of interest" description="Disordered" evidence="1">
    <location>
        <begin position="1"/>
        <end position="27"/>
    </location>
</feature>
<evidence type="ECO:0000313" key="2">
    <source>
        <dbReference type="EMBL" id="KFB45649.1"/>
    </source>
</evidence>
<sequence>MVESPHSPPIHRRKKKEMETNCPADDRDNVDHHTPWGWIGSFYLLPCASRDLFGKSCPFTCRPPLLPGPGTRWVEAVGILHIQDKAANETCGLHQII</sequence>
<evidence type="ECO:0000313" key="3">
    <source>
        <dbReference type="EnsemblMetazoa" id="ASIC013643-PA"/>
    </source>
</evidence>
<name>A0A084W605_ANOSI</name>